<reference evidence="12 13" key="1">
    <citation type="submission" date="2020-01" db="EMBL/GenBank/DDBJ databases">
        <authorList>
            <person name="Deng T."/>
        </authorList>
    </citation>
    <scope>NUCLEOTIDE SEQUENCE [LARGE SCALE GENOMIC DNA]</scope>
    <source>
        <strain evidence="12 13">5221</strain>
    </source>
</reference>
<evidence type="ECO:0000256" key="5">
    <source>
        <dbReference type="ARBA" id="ARBA00013151"/>
    </source>
</evidence>
<protein>
    <recommendedName>
        <fullName evidence="5 11">Transaldolase</fullName>
        <ecNumber evidence="5 11">2.2.1.2</ecNumber>
    </recommendedName>
</protein>
<evidence type="ECO:0000256" key="2">
    <source>
        <dbReference type="ARBA" id="ARBA00004496"/>
    </source>
</evidence>
<evidence type="ECO:0000256" key="7">
    <source>
        <dbReference type="ARBA" id="ARBA00022679"/>
    </source>
</evidence>
<dbReference type="Pfam" id="PF00923">
    <property type="entry name" value="TAL_FSA"/>
    <property type="match status" value="1"/>
</dbReference>
<evidence type="ECO:0000256" key="9">
    <source>
        <dbReference type="ARBA" id="ARBA00023270"/>
    </source>
</evidence>
<dbReference type="PROSITE" id="PS01054">
    <property type="entry name" value="TRANSALDOLASE_1"/>
    <property type="match status" value="1"/>
</dbReference>
<gene>
    <name evidence="11 12" type="primary">tal</name>
    <name evidence="12" type="ORF">GSY69_04065</name>
</gene>
<organism evidence="12 13">
    <name type="scientific">Brevibacterium rongguiense</name>
    <dbReference type="NCBI Taxonomy" id="2695267"/>
    <lineage>
        <taxon>Bacteria</taxon>
        <taxon>Bacillati</taxon>
        <taxon>Actinomycetota</taxon>
        <taxon>Actinomycetes</taxon>
        <taxon>Micrococcales</taxon>
        <taxon>Brevibacteriaceae</taxon>
        <taxon>Brevibacterium</taxon>
    </lineage>
</organism>
<evidence type="ECO:0000256" key="3">
    <source>
        <dbReference type="ARBA" id="ARBA00004857"/>
    </source>
</evidence>
<comment type="function">
    <text evidence="1 11">Transaldolase is important for the balance of metabolites in the pentose-phosphate pathway.</text>
</comment>
<evidence type="ECO:0000256" key="8">
    <source>
        <dbReference type="ARBA" id="ARBA00023126"/>
    </source>
</evidence>
<keyword evidence="8 11" id="KW-0570">Pentose shunt</keyword>
<dbReference type="NCBIfam" id="TIGR00876">
    <property type="entry name" value="tal_mycobact"/>
    <property type="match status" value="1"/>
</dbReference>
<dbReference type="NCBIfam" id="NF002881">
    <property type="entry name" value="PRK03343.1"/>
    <property type="match status" value="1"/>
</dbReference>
<evidence type="ECO:0000313" key="13">
    <source>
        <dbReference type="Proteomes" id="UP000469215"/>
    </source>
</evidence>
<sequence>MSAPLEQLSAAGVSVWLDDLSRSRLASGGLAQAIADTSVVGVTTNPTIFAAALRDGGAYAEQVAQLAAEGGSVDAAIDAVTCADVGQACDVLRPVYDRTDGADGRVSIEVPPHLARDAEGTVEYACRLVRAIDRPGTMIKIPATEEGLDAITRVVAEGISVNVTLIFALGRYRRVVEAYINGLERAREAGHDISQIHSVASIFVSRVDTEFDRRLEEIGTPEALALRGRAGLANCRLAHRIAGEQFDSERFRVLAAAGARRQRPLWASTGTKNPAYPDTMYVTGLVTEGCVNTMPEATLRAFADHGEVHGDTVVDGYAQADEDLDALSRLGIDYAQAMDRLEAEGLEKFEASWDELAGSVGEQLAAAREERA</sequence>
<keyword evidence="6 11" id="KW-0963">Cytoplasm</keyword>
<evidence type="ECO:0000256" key="1">
    <source>
        <dbReference type="ARBA" id="ARBA00003518"/>
    </source>
</evidence>
<dbReference type="GO" id="GO:0005975">
    <property type="term" value="P:carbohydrate metabolic process"/>
    <property type="evidence" value="ECO:0007669"/>
    <property type="project" value="InterPro"/>
</dbReference>
<comment type="caution">
    <text evidence="12">The sequence shown here is derived from an EMBL/GenBank/DDBJ whole genome shotgun (WGS) entry which is preliminary data.</text>
</comment>
<keyword evidence="13" id="KW-1185">Reference proteome</keyword>
<feature type="active site" description="Schiff-base intermediate with substrate" evidence="11">
    <location>
        <position position="140"/>
    </location>
</feature>
<dbReference type="UniPathway" id="UPA00115">
    <property type="reaction ID" value="UER00414"/>
</dbReference>
<comment type="similarity">
    <text evidence="4 11">Belongs to the transaldolase family. Type 2 subfamily.</text>
</comment>
<dbReference type="Proteomes" id="UP000469215">
    <property type="component" value="Unassembled WGS sequence"/>
</dbReference>
<dbReference type="InterPro" id="IPR018225">
    <property type="entry name" value="Transaldolase_AS"/>
</dbReference>
<accession>A0A6N9H524</accession>
<evidence type="ECO:0000256" key="11">
    <source>
        <dbReference type="HAMAP-Rule" id="MF_00493"/>
    </source>
</evidence>
<dbReference type="EC" id="2.2.1.2" evidence="5 11"/>
<dbReference type="InterPro" id="IPR001585">
    <property type="entry name" value="TAL/FSA"/>
</dbReference>
<proteinExistence type="inferred from homology"/>
<name>A0A6N9H524_9MICO</name>
<dbReference type="AlphaFoldDB" id="A0A6N9H524"/>
<dbReference type="SUPFAM" id="SSF51569">
    <property type="entry name" value="Aldolase"/>
    <property type="match status" value="1"/>
</dbReference>
<dbReference type="GO" id="GO:0004801">
    <property type="term" value="F:transaldolase activity"/>
    <property type="evidence" value="ECO:0007669"/>
    <property type="project" value="UniProtKB-UniRule"/>
</dbReference>
<dbReference type="InterPro" id="IPR013785">
    <property type="entry name" value="Aldolase_TIM"/>
</dbReference>
<comment type="pathway">
    <text evidence="3 11">Carbohydrate degradation; pentose phosphate pathway; D-glyceraldehyde 3-phosphate and beta-D-fructose 6-phosphate from D-ribose 5-phosphate and D-xylulose 5-phosphate (non-oxidative stage): step 2/3.</text>
</comment>
<dbReference type="PANTHER" id="PTHR10683:SF31">
    <property type="entry name" value="TRANSALDOLASE"/>
    <property type="match status" value="1"/>
</dbReference>
<dbReference type="Gene3D" id="3.20.20.70">
    <property type="entry name" value="Aldolase class I"/>
    <property type="match status" value="1"/>
</dbReference>
<dbReference type="HAMAP" id="MF_00493">
    <property type="entry name" value="Transaldolase_2"/>
    <property type="match status" value="1"/>
</dbReference>
<evidence type="ECO:0000256" key="4">
    <source>
        <dbReference type="ARBA" id="ARBA00008426"/>
    </source>
</evidence>
<evidence type="ECO:0000313" key="12">
    <source>
        <dbReference type="EMBL" id="MYM19167.1"/>
    </source>
</evidence>
<evidence type="ECO:0000256" key="10">
    <source>
        <dbReference type="ARBA" id="ARBA00048810"/>
    </source>
</evidence>
<keyword evidence="7 11" id="KW-0808">Transferase</keyword>
<dbReference type="RefSeq" id="WP_160952602.1">
    <property type="nucleotide sequence ID" value="NZ_WWEQ01000011.1"/>
</dbReference>
<comment type="subcellular location">
    <subcellularLocation>
        <location evidence="2 11">Cytoplasm</location>
    </subcellularLocation>
</comment>
<evidence type="ECO:0000256" key="6">
    <source>
        <dbReference type="ARBA" id="ARBA00022490"/>
    </source>
</evidence>
<dbReference type="InterPro" id="IPR004732">
    <property type="entry name" value="Transaldolase_2"/>
</dbReference>
<dbReference type="PIRSF" id="PIRSF036915">
    <property type="entry name" value="Trnald_Bac_Plnt"/>
    <property type="match status" value="1"/>
</dbReference>
<dbReference type="GO" id="GO:0006098">
    <property type="term" value="P:pentose-phosphate shunt"/>
    <property type="evidence" value="ECO:0007669"/>
    <property type="project" value="UniProtKB-UniRule"/>
</dbReference>
<dbReference type="CDD" id="cd00955">
    <property type="entry name" value="Transaldolase_like"/>
    <property type="match status" value="1"/>
</dbReference>
<dbReference type="GO" id="GO:0005737">
    <property type="term" value="C:cytoplasm"/>
    <property type="evidence" value="ECO:0007669"/>
    <property type="project" value="UniProtKB-SubCell"/>
</dbReference>
<keyword evidence="9 11" id="KW-0704">Schiff base</keyword>
<dbReference type="PANTHER" id="PTHR10683">
    <property type="entry name" value="TRANSALDOLASE"/>
    <property type="match status" value="1"/>
</dbReference>
<dbReference type="EMBL" id="WWEQ01000011">
    <property type="protein sequence ID" value="MYM19167.1"/>
    <property type="molecule type" value="Genomic_DNA"/>
</dbReference>
<comment type="catalytic activity">
    <reaction evidence="10 11">
        <text>D-sedoheptulose 7-phosphate + D-glyceraldehyde 3-phosphate = D-erythrose 4-phosphate + beta-D-fructose 6-phosphate</text>
        <dbReference type="Rhea" id="RHEA:17053"/>
        <dbReference type="ChEBI" id="CHEBI:16897"/>
        <dbReference type="ChEBI" id="CHEBI:57483"/>
        <dbReference type="ChEBI" id="CHEBI:57634"/>
        <dbReference type="ChEBI" id="CHEBI:59776"/>
        <dbReference type="EC" id="2.2.1.2"/>
    </reaction>
</comment>